<dbReference type="Proteomes" id="UP000018837">
    <property type="component" value="Unassembled WGS sequence"/>
</dbReference>
<dbReference type="Pfam" id="PF19775">
    <property type="entry name" value="DUF6261"/>
    <property type="match status" value="1"/>
</dbReference>
<dbReference type="PATRIC" id="fig|1411148.3.peg.197"/>
<comment type="caution">
    <text evidence="1">The sequence shown here is derived from an EMBL/GenBank/DDBJ whole genome shotgun (WGS) entry which is preliminary data.</text>
</comment>
<sequence length="262" mass="29428">MTTTSNDLPEVAKIEERGGWNFTIALHVEFQYEQYNRIKDFDQAKLKFPAGLMEIWNGRLSREVKVNKTVKESAFVTQLSNLDKERDKVLTSIFAIVRGQKLSPKKPTAEAATRLARVLKPYSNTQRASLDEESANIRALKEDVSTRTDDIATLGLTDSFTELFALNESFVALRLQRQVESPREDLPNSRVVRAETSEAYDVVCCYIEAAFLHAANEEDRAAIGALIKDLNKVTAAYKTTYNKKVGQRNRGAAKSDGDQSED</sequence>
<evidence type="ECO:0000313" key="2">
    <source>
        <dbReference type="Proteomes" id="UP000018837"/>
    </source>
</evidence>
<dbReference type="EMBL" id="AYUF01000295">
    <property type="protein sequence ID" value="ETK02860.1"/>
    <property type="molecule type" value="Genomic_DNA"/>
</dbReference>
<name>W2C6T3_9BACT</name>
<evidence type="ECO:0000313" key="1">
    <source>
        <dbReference type="EMBL" id="ETK02860.1"/>
    </source>
</evidence>
<dbReference type="AlphaFoldDB" id="W2C6T3"/>
<accession>W2C6T3</accession>
<gene>
    <name evidence="1" type="ORF">N425_02090</name>
</gene>
<reference evidence="1 2" key="1">
    <citation type="submission" date="2013-11" db="EMBL/GenBank/DDBJ databases">
        <title>Single cell genomics of uncultured Tannerella BU063 (oral taxon 286).</title>
        <authorList>
            <person name="Beall C.J."/>
            <person name="Campbell A.G."/>
            <person name="Griffen A.L."/>
            <person name="Podar M."/>
            <person name="Leys E.J."/>
        </authorList>
    </citation>
    <scope>NUCLEOTIDE SEQUENCE [LARGE SCALE GENOMIC DNA]</scope>
    <source>
        <strain evidence="1">Cell 2</strain>
    </source>
</reference>
<proteinExistence type="predicted"/>
<protein>
    <submittedName>
        <fullName evidence="1">Uncharacterized protein</fullName>
    </submittedName>
</protein>
<dbReference type="InterPro" id="IPR046228">
    <property type="entry name" value="DUF6261"/>
</dbReference>
<organism evidence="1 2">
    <name type="scientific">Tannerella sp. oral taxon BU063 isolate Cell 2</name>
    <dbReference type="NCBI Taxonomy" id="1411148"/>
    <lineage>
        <taxon>Bacteria</taxon>
        <taxon>Pseudomonadati</taxon>
        <taxon>Bacteroidota</taxon>
        <taxon>Bacteroidia</taxon>
        <taxon>Bacteroidales</taxon>
        <taxon>Tannerellaceae</taxon>
        <taxon>Tannerella</taxon>
    </lineage>
</organism>